<gene>
    <name evidence="1" type="ORF">FRACA_470023</name>
</gene>
<reference evidence="1 2" key="1">
    <citation type="submission" date="2017-06" db="EMBL/GenBank/DDBJ databases">
        <authorList>
            <person name="Kim H.J."/>
            <person name="Triplett B.A."/>
        </authorList>
    </citation>
    <scope>NUCLEOTIDE SEQUENCE [LARGE SCALE GENOMIC DNA]</scope>
    <source>
        <strain evidence="1">FRACA_ARgP5</strain>
    </source>
</reference>
<dbReference type="AlphaFoldDB" id="A0A2I2KXT4"/>
<dbReference type="InterPro" id="IPR027417">
    <property type="entry name" value="P-loop_NTPase"/>
</dbReference>
<protein>
    <submittedName>
        <fullName evidence="1">Uncharacterized protein</fullName>
    </submittedName>
</protein>
<dbReference type="SUPFAM" id="SSF52540">
    <property type="entry name" value="P-loop containing nucleoside triphosphate hydrolases"/>
    <property type="match status" value="1"/>
</dbReference>
<proteinExistence type="predicted"/>
<name>A0A2I2KXT4_9ACTN</name>
<organism evidence="1 2">
    <name type="scientific">Frankia canadensis</name>
    <dbReference type="NCBI Taxonomy" id="1836972"/>
    <lineage>
        <taxon>Bacteria</taxon>
        <taxon>Bacillati</taxon>
        <taxon>Actinomycetota</taxon>
        <taxon>Actinomycetes</taxon>
        <taxon>Frankiales</taxon>
        <taxon>Frankiaceae</taxon>
        <taxon>Frankia</taxon>
    </lineage>
</organism>
<dbReference type="EMBL" id="FZMO01000412">
    <property type="protein sequence ID" value="SNQ50475.1"/>
    <property type="molecule type" value="Genomic_DNA"/>
</dbReference>
<dbReference type="Proteomes" id="UP000234331">
    <property type="component" value="Unassembled WGS sequence"/>
</dbReference>
<accession>A0A2I2KXT4</accession>
<keyword evidence="2" id="KW-1185">Reference proteome</keyword>
<sequence>MGASESNAGDDFHIWWAASRALKLIEPGARLRLVALEGLATVDDPDESYETVDVSEYIGGYRITTADTVILSRLKYSTKHPNTPWTAARLCKPRKRPRDDQLATSRTVIADPATAYRRVLDDHGSDEVAKVRLALVSNQPADQLLVDAVEAAAAWARSRDRRDLRRDGLLRALRTEHRDIVDTLARAVGSRLRSTEFCDFLARLDLSMEGALGREAFARAVRAGAAELTPGRGLDSTQRLFDLVYGEALPGRGRGGLRAEDVLAQLGVAEVFDLYPAPPRLADLSRPPLPAPGARVIADAVQAHRGKLVVAHGPAGAGKTTALRQVGDHLPAGSVVVLFDCYGGGDYLNAGDERHTPDRFVVQVVNELAQRCGTSLLVQAPTREPDQRTA</sequence>
<evidence type="ECO:0000313" key="2">
    <source>
        <dbReference type="Proteomes" id="UP000234331"/>
    </source>
</evidence>
<evidence type="ECO:0000313" key="1">
    <source>
        <dbReference type="EMBL" id="SNQ50475.1"/>
    </source>
</evidence>